<keyword evidence="2" id="KW-0472">Membrane</keyword>
<gene>
    <name evidence="4" type="ORF">HJC23_008845</name>
</gene>
<proteinExistence type="predicted"/>
<feature type="region of interest" description="Disordered" evidence="1">
    <location>
        <begin position="380"/>
        <end position="399"/>
    </location>
</feature>
<keyword evidence="2" id="KW-1133">Transmembrane helix</keyword>
<name>A0ABD3Q9Z4_9STRA</name>
<feature type="domain" description="GmrSD restriction endonucleases C-terminal" evidence="3">
    <location>
        <begin position="753"/>
        <end position="894"/>
    </location>
</feature>
<organism evidence="4 5">
    <name type="scientific">Cyclotella cryptica</name>
    <dbReference type="NCBI Taxonomy" id="29204"/>
    <lineage>
        <taxon>Eukaryota</taxon>
        <taxon>Sar</taxon>
        <taxon>Stramenopiles</taxon>
        <taxon>Ochrophyta</taxon>
        <taxon>Bacillariophyta</taxon>
        <taxon>Coscinodiscophyceae</taxon>
        <taxon>Thalassiosirophycidae</taxon>
        <taxon>Stephanodiscales</taxon>
        <taxon>Stephanodiscaceae</taxon>
        <taxon>Cyclotella</taxon>
    </lineage>
</organism>
<dbReference type="PANTHER" id="PTHR35149:SF2">
    <property type="entry name" value="DUF262 DOMAIN-CONTAINING PROTEIN"/>
    <property type="match status" value="1"/>
</dbReference>
<dbReference type="EMBL" id="JABMIG020000059">
    <property type="protein sequence ID" value="KAL3796892.1"/>
    <property type="molecule type" value="Genomic_DNA"/>
</dbReference>
<evidence type="ECO:0000256" key="1">
    <source>
        <dbReference type="SAM" id="MobiDB-lite"/>
    </source>
</evidence>
<evidence type="ECO:0000313" key="5">
    <source>
        <dbReference type="Proteomes" id="UP001516023"/>
    </source>
</evidence>
<dbReference type="InterPro" id="IPR011089">
    <property type="entry name" value="GmrSD_C"/>
</dbReference>
<accession>A0ABD3Q9Z4</accession>
<evidence type="ECO:0000313" key="4">
    <source>
        <dbReference type="EMBL" id="KAL3796892.1"/>
    </source>
</evidence>
<dbReference type="AlphaFoldDB" id="A0ABD3Q9Z4"/>
<dbReference type="Proteomes" id="UP001516023">
    <property type="component" value="Unassembled WGS sequence"/>
</dbReference>
<keyword evidence="5" id="KW-1185">Reference proteome</keyword>
<feature type="region of interest" description="Disordered" evidence="1">
    <location>
        <begin position="1"/>
        <end position="22"/>
    </location>
</feature>
<evidence type="ECO:0000256" key="2">
    <source>
        <dbReference type="SAM" id="Phobius"/>
    </source>
</evidence>
<keyword evidence="2" id="KW-0812">Transmembrane</keyword>
<feature type="transmembrane region" description="Helical" evidence="2">
    <location>
        <begin position="26"/>
        <end position="46"/>
    </location>
</feature>
<dbReference type="Pfam" id="PF07510">
    <property type="entry name" value="GmrSD_C"/>
    <property type="match status" value="1"/>
</dbReference>
<comment type="caution">
    <text evidence="4">The sequence shown here is derived from an EMBL/GenBank/DDBJ whole genome shotgun (WGS) entry which is preliminary data.</text>
</comment>
<reference evidence="4 5" key="1">
    <citation type="journal article" date="2020" name="G3 (Bethesda)">
        <title>Improved Reference Genome for Cyclotella cryptica CCMP332, a Model for Cell Wall Morphogenesis, Salinity Adaptation, and Lipid Production in Diatoms (Bacillariophyta).</title>
        <authorList>
            <person name="Roberts W.R."/>
            <person name="Downey K.M."/>
            <person name="Ruck E.C."/>
            <person name="Traller J.C."/>
            <person name="Alverson A.J."/>
        </authorList>
    </citation>
    <scope>NUCLEOTIDE SEQUENCE [LARGE SCALE GENOMIC DNA]</scope>
    <source>
        <strain evidence="4 5">CCMP332</strain>
    </source>
</reference>
<sequence length="903" mass="100936">MRPLCGATMTSLPSRATDRPPRPRVAVSLNLIPLFLLALALQVNLISSFRPSLVSISTRNARHPSRPLHHRVTRLASTSENTGSSSAPLPFFAAPASFNASPPSSSSTPQSSTVTLRLPLGTLFDGRDYVFVTYTNVRGYEWGVKEVNVLVEDLMDAALGSLGGELREAGAGGILTKTEFTSLLAYMTTKFQNLVSFAAINSNACFFETFASINCWRNIYERAASDYECRAVIHFFFPTLIAHSISIISLPLTLLAFDEKGSSIPSPMQQQSLTTDFELSQIVLVPTSDWDATSLGLGNRYDVYDGQQRLVTLNLLLAALRDSFQSEADSTVGGGKRAVALAATAKEISSMLKPTKVRKEDVLRITLRKRDNVLLEKILSPQNESTDEEKEEQAISMGTAGETPTAYLSKLTPKERNELLSPLSLANARIFENFLHISDRLSLLSTRERLRMLDYIVERVHFLVCIPETSRIARNIVMSQGRKGMDNEPIDDFKGLVCFRYTLEEKDMYQTFDRWDALAAEPTIGAIGETLQSSEQTTTPVGRDIISAACLLRSSAALRTKIRGGGADEVYEWERWLRHVLWLQNQRLAEEQETTDGGPIQASWQGKDFFSKEIEPSSLALYHFRTGNWDEFNFLAVKSKKADEQSRNIRVRVQLNFLRDMIASAGSAKEAEILALELLLRAQEHAAAGDDALLFRYLDEFLPLIERWSLWMALSRPSPMQRHARVFAILDAMEHNDSMGSVGHSSGYDDMETLKECMNNYKFGATASGKRLAVAILNRMNAYLMMKDGKEIPLDQESAVDAILPEKIPKGSDWDQNWTEEHHEEWIHCLGNLASISKTGARGGRRGGKKGVDSTSWEAKVNIYKKEAWPLTRELTDLDVWNVDAVIDRQKLLVSLLELIWKK</sequence>
<protein>
    <recommendedName>
        <fullName evidence="3">GmrSD restriction endonucleases C-terminal domain-containing protein</fullName>
    </recommendedName>
</protein>
<dbReference type="PANTHER" id="PTHR35149">
    <property type="entry name" value="SLL5132 PROTEIN"/>
    <property type="match status" value="1"/>
</dbReference>
<evidence type="ECO:0000259" key="3">
    <source>
        <dbReference type="Pfam" id="PF07510"/>
    </source>
</evidence>